<protein>
    <recommendedName>
        <fullName evidence="1">DUF7431 domain-containing protein</fullName>
    </recommendedName>
</protein>
<dbReference type="VEuPathDB" id="FungiDB:RhiirA1_452260"/>
<accession>A0A2I1GDC6</accession>
<evidence type="ECO:0000259" key="1">
    <source>
        <dbReference type="Pfam" id="PF24209"/>
    </source>
</evidence>
<dbReference type="VEuPathDB" id="FungiDB:RhiirFUN_005062"/>
<name>A0A2I1GDC6_9GLOM</name>
<evidence type="ECO:0000313" key="3">
    <source>
        <dbReference type="Proteomes" id="UP000234323"/>
    </source>
</evidence>
<dbReference type="Proteomes" id="UP000234323">
    <property type="component" value="Unassembled WGS sequence"/>
</dbReference>
<reference evidence="2 3" key="1">
    <citation type="submission" date="2015-10" db="EMBL/GenBank/DDBJ databases">
        <title>Genome analyses suggest a sexual origin of heterokaryosis in a supposedly ancient asexual fungus.</title>
        <authorList>
            <person name="Ropars J."/>
            <person name="Sedzielewska K."/>
            <person name="Noel J."/>
            <person name="Charron P."/>
            <person name="Farinelli L."/>
            <person name="Marton T."/>
            <person name="Kruger M."/>
            <person name="Pelin A."/>
            <person name="Brachmann A."/>
            <person name="Corradi N."/>
        </authorList>
    </citation>
    <scope>NUCLEOTIDE SEQUENCE [LARGE SCALE GENOMIC DNA]</scope>
    <source>
        <strain evidence="2 3">A4</strain>
    </source>
</reference>
<keyword evidence="3" id="KW-1185">Reference proteome</keyword>
<dbReference type="InterPro" id="IPR055854">
    <property type="entry name" value="DUF7431"/>
</dbReference>
<comment type="caution">
    <text evidence="2">The sequence shown here is derived from an EMBL/GenBank/DDBJ whole genome shotgun (WGS) entry which is preliminary data.</text>
</comment>
<gene>
    <name evidence="2" type="ORF">RhiirA4_458980</name>
</gene>
<dbReference type="Pfam" id="PF24209">
    <property type="entry name" value="DUF7431"/>
    <property type="match status" value="1"/>
</dbReference>
<dbReference type="VEuPathDB" id="FungiDB:FUN_014161"/>
<feature type="domain" description="DUF7431" evidence="1">
    <location>
        <begin position="328"/>
        <end position="606"/>
    </location>
</feature>
<evidence type="ECO:0000313" key="2">
    <source>
        <dbReference type="EMBL" id="PKY44632.1"/>
    </source>
</evidence>
<dbReference type="EMBL" id="LLXI01000335">
    <property type="protein sequence ID" value="PKY44632.1"/>
    <property type="molecule type" value="Genomic_DNA"/>
</dbReference>
<sequence>MKEYNIIVNVIDDPPSQTLKLVRLNLEDNLLEIRQELEKKEVIDNSWLFSKKYPENNNTSYGFAEIAFNEEEFFLLNDIIDRNNYGCTMTFDGIKRARSRAFEMKNCELTEIGPEGCRKGSVEYKSNIDRMMKTNLFFGTDINVQDFARLGLSIEKMKNEGTNPETSTSYFFTEYGKASLKFSEHLEPTQEFIEVVEKAIKSQDPVEEFKQITDKFGQFIPTEVILGGRARFEVHTAGNSNKVAKNANAGEILGISAKENSTYYKSMKLIGGEHPDNIENFHEEAWVKSLEDYRNWGCIEFRDPISIFQILPKGLLHKQIIKSIGKRIHYSSIEELNCTFSSQKPFIMQLNMPQNILKMVIDREADCNIFATVIDTTELKNGFFTCQVFCPPDRKPSLIIHCVQNKFKRRKCELKIGWMVIGYCTDFNSILLSSNIKLKVLKNDFNTLSNQIMIGSELLDFEYDSYARKTFLCLGSPVLTKLDTSNSSLVIGHHFFDAQEENKIGIRAFSYCLKRRCYVGLPEFTFYTLIIDNPTTSNTCRSLPFRFSILKQESFFDLKKDLSSHLNPKYISVLCLSKDNYKPFFLKQKIEQIKIKYVYCNCGNTCVICKNETIKLSENNAKCGIFDPSYISIDSYKDNSSYIGSYEDSSASHISDTTATSPPYISHEDDSASLISDSTTIISPSYISDTATATSSSNTSHASLLEDIIKSINDNKGTIQPENSKCININKGTIQLNHSLFLNEIKPENSEWAISLYNGQPQVYININDSSDICIYFPVIDITIYDDDLRFSKSFQMCLNGEEFFAKEFSFGGKLIIKDGSVTQQQIDILGFYLFNAYNSAKYSINIQFNNFFTLNILPKMETLSGEKLNTYEELINWMNNLYKMTGNLTLIYSMDCFETERRTGVTSFKEQLNLKDWFGDAIYNNLISWAIDFNLFRGLIINQNCELEISKKIGIDFIKIPKVNLSDKSYLKAIRPSTKLEVELISNNVFPIKNLNSFPFIKSDVEIYEDFNYILVKFERYEILLSEDSIKPTKEFEQIIEKSLNSMKPLKDLQHVFDEYGHLFPQRIILGRSLKIILPNTPSYNNTLDDVNDVDNILKSLKNLNISYLLTQEGESIEIDDLQNWIKDANYNLAVIEFDNIIPLYKILEVKQQKKINDILDKFNDLQNYRIIMTGITDLTDLNNSDDVMHYKRINVESSLEDENYEVFGSIISESNTKLEEIYVNFELYDFNGFYAIIRKSEETNIDITKCYVLWMIVGIPSQLSVFSPNNRDFQVDYFKKSIKLQNDQLNYYIDTPFTLYEGNTIFAHAYYSSTNYEPNNIIKLVKWSINCINFQITNSSQLDTKEINIDLNVCILSTDYKGLKIDNNKENECPLIGYILTKENFDECLGQ</sequence>
<proteinExistence type="predicted"/>
<dbReference type="VEuPathDB" id="FungiDB:RhiirA1_441541"/>
<dbReference type="VEuPathDB" id="FungiDB:FUN_014194"/>
<organism evidence="2 3">
    <name type="scientific">Rhizophagus irregularis</name>
    <dbReference type="NCBI Taxonomy" id="588596"/>
    <lineage>
        <taxon>Eukaryota</taxon>
        <taxon>Fungi</taxon>
        <taxon>Fungi incertae sedis</taxon>
        <taxon>Mucoromycota</taxon>
        <taxon>Glomeromycotina</taxon>
        <taxon>Glomeromycetes</taxon>
        <taxon>Glomerales</taxon>
        <taxon>Glomeraceae</taxon>
        <taxon>Rhizophagus</taxon>
    </lineage>
</organism>
<dbReference type="VEuPathDB" id="FungiDB:RhiirFUN_016918"/>